<feature type="domain" description="Chorismate-utilising enzyme C-terminal" evidence="11">
    <location>
        <begin position="451"/>
        <end position="707"/>
    </location>
</feature>
<organism evidence="13 14">
    <name type="scientific">Coccomyxa subellipsoidea</name>
    <dbReference type="NCBI Taxonomy" id="248742"/>
    <lineage>
        <taxon>Eukaryota</taxon>
        <taxon>Viridiplantae</taxon>
        <taxon>Chlorophyta</taxon>
        <taxon>core chlorophytes</taxon>
        <taxon>Trebouxiophyceae</taxon>
        <taxon>Trebouxiophyceae incertae sedis</taxon>
        <taxon>Coccomyxaceae</taxon>
        <taxon>Coccomyxa</taxon>
    </lineage>
</organism>
<dbReference type="Pfam" id="PF04715">
    <property type="entry name" value="Anth_synt_I_N"/>
    <property type="match status" value="1"/>
</dbReference>
<dbReference type="EC" id="2.6.1.85" evidence="4"/>
<evidence type="ECO:0000256" key="9">
    <source>
        <dbReference type="ARBA" id="ARBA00031904"/>
    </source>
</evidence>
<keyword evidence="5" id="KW-0808">Transferase</keyword>
<evidence type="ECO:0000256" key="4">
    <source>
        <dbReference type="ARBA" id="ARBA00013139"/>
    </source>
</evidence>
<dbReference type="PROSITE" id="PS51273">
    <property type="entry name" value="GATASE_TYPE_1"/>
    <property type="match status" value="1"/>
</dbReference>
<comment type="catalytic activity">
    <reaction evidence="1">
        <text>chorismate + L-glutamine = 4-amino-4-deoxychorismate + L-glutamate</text>
        <dbReference type="Rhea" id="RHEA:11672"/>
        <dbReference type="ChEBI" id="CHEBI:29748"/>
        <dbReference type="ChEBI" id="CHEBI:29985"/>
        <dbReference type="ChEBI" id="CHEBI:58359"/>
        <dbReference type="ChEBI" id="CHEBI:58406"/>
        <dbReference type="EC" id="2.6.1.85"/>
    </reaction>
</comment>
<keyword evidence="6" id="KW-0289">Folate biosynthesis</keyword>
<dbReference type="SUPFAM" id="SSF56322">
    <property type="entry name" value="ADC synthase"/>
    <property type="match status" value="1"/>
</dbReference>
<dbReference type="Proteomes" id="UP001491310">
    <property type="component" value="Unassembled WGS sequence"/>
</dbReference>
<dbReference type="InterPro" id="IPR006805">
    <property type="entry name" value="Anth_synth_I_N"/>
</dbReference>
<dbReference type="EMBL" id="JALJOT010000006">
    <property type="protein sequence ID" value="KAK9909580.1"/>
    <property type="molecule type" value="Genomic_DNA"/>
</dbReference>
<dbReference type="PANTHER" id="PTHR11236:SF18">
    <property type="entry name" value="AMINODEOXYCHORISMATE SYNTHASE"/>
    <property type="match status" value="1"/>
</dbReference>
<dbReference type="PRINTS" id="PR00099">
    <property type="entry name" value="CPSGATASE"/>
</dbReference>
<evidence type="ECO:0000256" key="1">
    <source>
        <dbReference type="ARBA" id="ARBA00001000"/>
    </source>
</evidence>
<dbReference type="InterPro" id="IPR019999">
    <property type="entry name" value="Anth_synth_I-like"/>
</dbReference>
<dbReference type="PRINTS" id="PR00096">
    <property type="entry name" value="GATASE"/>
</dbReference>
<dbReference type="Pfam" id="PF00117">
    <property type="entry name" value="GATase"/>
    <property type="match status" value="1"/>
</dbReference>
<dbReference type="Pfam" id="PF00425">
    <property type="entry name" value="Chorismate_bind"/>
    <property type="match status" value="1"/>
</dbReference>
<feature type="domain" description="Anthranilate synthase component I N-terminal" evidence="12">
    <location>
        <begin position="276"/>
        <end position="426"/>
    </location>
</feature>
<proteinExistence type="inferred from homology"/>
<reference evidence="13 14" key="1">
    <citation type="journal article" date="2024" name="Nat. Commun.">
        <title>Phylogenomics reveals the evolutionary origins of lichenization in chlorophyte algae.</title>
        <authorList>
            <person name="Puginier C."/>
            <person name="Libourel C."/>
            <person name="Otte J."/>
            <person name="Skaloud P."/>
            <person name="Haon M."/>
            <person name="Grisel S."/>
            <person name="Petersen M."/>
            <person name="Berrin J.G."/>
            <person name="Delaux P.M."/>
            <person name="Dal Grande F."/>
            <person name="Keller J."/>
        </authorList>
    </citation>
    <scope>NUCLEOTIDE SEQUENCE [LARGE SCALE GENOMIC DNA]</scope>
    <source>
        <strain evidence="13 14">SAG 216-7</strain>
    </source>
</reference>
<dbReference type="NCBIfam" id="TIGR00566">
    <property type="entry name" value="trpG_papA"/>
    <property type="match status" value="1"/>
</dbReference>
<dbReference type="PANTHER" id="PTHR11236">
    <property type="entry name" value="AMINOBENZOATE/ANTHRANILATE SYNTHASE"/>
    <property type="match status" value="1"/>
</dbReference>
<evidence type="ECO:0000256" key="2">
    <source>
        <dbReference type="ARBA" id="ARBA00005009"/>
    </source>
</evidence>
<evidence type="ECO:0000256" key="3">
    <source>
        <dbReference type="ARBA" id="ARBA00005970"/>
    </source>
</evidence>
<comment type="caution">
    <text evidence="13">The sequence shown here is derived from an EMBL/GenBank/DDBJ whole genome shotgun (WGS) entry which is preliminary data.</text>
</comment>
<keyword evidence="14" id="KW-1185">Reference proteome</keyword>
<evidence type="ECO:0000259" key="10">
    <source>
        <dbReference type="Pfam" id="PF00117"/>
    </source>
</evidence>
<evidence type="ECO:0000313" key="14">
    <source>
        <dbReference type="Proteomes" id="UP001491310"/>
    </source>
</evidence>
<dbReference type="InterPro" id="IPR017926">
    <property type="entry name" value="GATASE"/>
</dbReference>
<dbReference type="PRINTS" id="PR00097">
    <property type="entry name" value="ANTSNTHASEII"/>
</dbReference>
<accession>A0ABR2YS45</accession>
<evidence type="ECO:0000256" key="6">
    <source>
        <dbReference type="ARBA" id="ARBA00022909"/>
    </source>
</evidence>
<dbReference type="Gene3D" id="3.60.120.10">
    <property type="entry name" value="Anthranilate synthase"/>
    <property type="match status" value="1"/>
</dbReference>
<evidence type="ECO:0000256" key="7">
    <source>
        <dbReference type="ARBA" id="ARBA00022962"/>
    </source>
</evidence>
<evidence type="ECO:0000313" key="13">
    <source>
        <dbReference type="EMBL" id="KAK9909580.1"/>
    </source>
</evidence>
<keyword evidence="7" id="KW-0315">Glutamine amidotransferase</keyword>
<dbReference type="CDD" id="cd01743">
    <property type="entry name" value="GATase1_Anthranilate_Synthase"/>
    <property type="match status" value="1"/>
</dbReference>
<dbReference type="InterPro" id="IPR015890">
    <property type="entry name" value="Chorismate_C"/>
</dbReference>
<dbReference type="Gene3D" id="3.40.50.880">
    <property type="match status" value="1"/>
</dbReference>
<comment type="pathway">
    <text evidence="2">Cofactor biosynthesis; tetrahydrofolate biosynthesis; 4-aminobenzoate from chorismate: step 1/2.</text>
</comment>
<evidence type="ECO:0000259" key="12">
    <source>
        <dbReference type="Pfam" id="PF04715"/>
    </source>
</evidence>
<feature type="domain" description="Glutamine amidotransferase" evidence="10">
    <location>
        <begin position="7"/>
        <end position="219"/>
    </location>
</feature>
<dbReference type="InterPro" id="IPR006221">
    <property type="entry name" value="TrpG/PapA_dom"/>
</dbReference>
<name>A0ABR2YS45_9CHLO</name>
<comment type="similarity">
    <text evidence="3">In the C-terminal section; belongs to the anthranilate synthase component I family.</text>
</comment>
<protein>
    <recommendedName>
        <fullName evidence="4">aminodeoxychorismate synthase</fullName>
        <ecNumber evidence="4">2.6.1.85</ecNumber>
    </recommendedName>
    <alternativeName>
        <fullName evidence="8">Para-aminobenzoate synthase</fullName>
    </alternativeName>
    <alternativeName>
        <fullName evidence="9">p-aminobenzoic acid synthase</fullName>
    </alternativeName>
</protein>
<evidence type="ECO:0000256" key="8">
    <source>
        <dbReference type="ARBA" id="ARBA00031329"/>
    </source>
</evidence>
<dbReference type="InterPro" id="IPR005801">
    <property type="entry name" value="ADC_synthase"/>
</dbReference>
<evidence type="ECO:0000256" key="5">
    <source>
        <dbReference type="ARBA" id="ARBA00022679"/>
    </source>
</evidence>
<dbReference type="SUPFAM" id="SSF52317">
    <property type="entry name" value="Class I glutamine amidotransferase-like"/>
    <property type="match status" value="1"/>
</dbReference>
<evidence type="ECO:0000259" key="11">
    <source>
        <dbReference type="Pfam" id="PF00425"/>
    </source>
</evidence>
<gene>
    <name evidence="13" type="ORF">WJX75_004400</name>
</gene>
<sequence>MRPVRTLLIDNYDSYTYNLFQQIAVVNGVPPVVCRNDEITLEAIKALIGNRDFDNVVVSPGPGTPRRQQDVGVSLDIVSEGVGVPVLGVCLGMQALAHANGAAVVRGPEPVHGRLSSVRHTGHRLFKGIPSGPDGSFIVVRYHSLVVDEATLPLHLSAIAWTCGGTHAVRPASHGTASLQQSGGDVVMAVAHAHMPLYGVQFHPESVATSYGDALLANFRDMTAAHHGLLPPRDLAPATTNGHSHQERLQQHRAQLDVRWTCLKGAMDGEGDGQRIFQSLYGKDGGRDAFWLDSAATDRGRFSYMGGREGLLWRRITYRLPASGAPSADNPGTLCSEDVSGCTSELATLWWPYLEQLLRDFACSSEGGDGREKLPFDFWGGLVGYLGYELKAECGAPTPYRSSLPDAAFFLTDRVIALDHHCGDVYLMTLVDPGDAARRGVIEPFRLHRTRETYLADVQACKDALYAGESYELCLTTALSRRGAPREPLELYTILRRLSPAPYAAFLSFGDEGPQVCCSSPERFLRGSRSGDLEARPIKGTAPRCQDAVADAAAAAALAASEKDQAENLMIVDLLRNDLGRVCQVGSVHVPVLMEVESYAVHSLVSTVRGRRRPDASIVQCLQATFPGGSMTGAPKLRSMEILDRLEKEARSVYSGSLGFIGFNNAFDLNIVIRTAILNGDQIRIGAGGAVVVQSQPDAEYDEMRLKAFALMRAIGEFDGGKGPAAVEDHLPFLSTCKGSSSVQ</sequence>
<dbReference type="InterPro" id="IPR029062">
    <property type="entry name" value="Class_I_gatase-like"/>
</dbReference>